<feature type="domain" description="T6SS Phospholipase effector Tle1-like catalytic" evidence="1">
    <location>
        <begin position="16"/>
        <end position="237"/>
    </location>
</feature>
<proteinExistence type="predicted"/>
<dbReference type="HOGENOM" id="CLU_005049_3_1_1"/>
<reference evidence="3" key="1">
    <citation type="journal article" date="2011" name="Proc. Natl. Acad. Sci. U.S.A.">
        <title>Obligate biotrophy features unraveled by the genomic analysis of rust fungi.</title>
        <authorList>
            <person name="Duplessis S."/>
            <person name="Cuomo C.A."/>
            <person name="Lin Y.-C."/>
            <person name="Aerts A."/>
            <person name="Tisserant E."/>
            <person name="Veneault-Fourrey C."/>
            <person name="Joly D.L."/>
            <person name="Hacquard S."/>
            <person name="Amselem J."/>
            <person name="Cantarel B.L."/>
            <person name="Chiu R."/>
            <person name="Coutinho P.M."/>
            <person name="Feau N."/>
            <person name="Field M."/>
            <person name="Frey P."/>
            <person name="Gelhaye E."/>
            <person name="Goldberg J."/>
            <person name="Grabherr M.G."/>
            <person name="Kodira C.D."/>
            <person name="Kohler A."/>
            <person name="Kuees U."/>
            <person name="Lindquist E.A."/>
            <person name="Lucas S.M."/>
            <person name="Mago R."/>
            <person name="Mauceli E."/>
            <person name="Morin E."/>
            <person name="Murat C."/>
            <person name="Pangilinan J.L."/>
            <person name="Park R."/>
            <person name="Pearson M."/>
            <person name="Quesneville H."/>
            <person name="Rouhier N."/>
            <person name="Sakthikumar S."/>
            <person name="Salamov A.A."/>
            <person name="Schmutz J."/>
            <person name="Selles B."/>
            <person name="Shapiro H."/>
            <person name="Tanguay P."/>
            <person name="Tuskan G.A."/>
            <person name="Henrissat B."/>
            <person name="Van de Peer Y."/>
            <person name="Rouze P."/>
            <person name="Ellis J.G."/>
            <person name="Dodds P.N."/>
            <person name="Schein J.E."/>
            <person name="Zhong S."/>
            <person name="Hamelin R.C."/>
            <person name="Grigoriev I.V."/>
            <person name="Szabo L.J."/>
            <person name="Martin F."/>
        </authorList>
    </citation>
    <scope>NUCLEOTIDE SEQUENCE [LARGE SCALE GENOMIC DNA]</scope>
    <source>
        <strain evidence="3">98AG31 / pathotype 3-4-7</strain>
    </source>
</reference>
<sequence length="431" mass="48608">MIEKTRSILAEDFSSSPYIPQVVFYQTGLGTSGDFSLDLKSGVTGYGMIDKIKESYAFIVYNWLPGDEILMIGALIDDVGILDSTEMDSFYDIFQAYVALGNNDSHKQLEANQFLSLYRTGGSKATRPMPKGTLKCIGVWDTVGALGIPLFTNRSSDPHCLGFVDTQLGKHVQYAFHALAIHETREDFLPTKWQQPPEQRQAGQILKQVWFPGSHSDVGGGYAEHDLADLALIWMVANLIEYGLLAIDTEFIFAIPAPKFGWGQMEPHNPREDFPASLSYSTIRKLPKRSKEVILTQERFHSSIISRNDLDEDLKKTLERSPDLITNLLPLEIEMKARWTRECGKQRSQFCEIREEVLDLSSNHHHHHSNQRHSILEEVEDSGQLGSKELDGKVINTTTTTVTSNSKFGFLRFAKLKLWRGQSLGSIFSFL</sequence>
<organism evidence="3">
    <name type="scientific">Melampsora larici-populina (strain 98AG31 / pathotype 3-4-7)</name>
    <name type="common">Poplar leaf rust fungus</name>
    <dbReference type="NCBI Taxonomy" id="747676"/>
    <lineage>
        <taxon>Eukaryota</taxon>
        <taxon>Fungi</taxon>
        <taxon>Dikarya</taxon>
        <taxon>Basidiomycota</taxon>
        <taxon>Pucciniomycotina</taxon>
        <taxon>Pucciniomycetes</taxon>
        <taxon>Pucciniales</taxon>
        <taxon>Melampsoraceae</taxon>
        <taxon>Melampsora</taxon>
    </lineage>
</organism>
<dbReference type="PANTHER" id="PTHR33840">
    <property type="match status" value="1"/>
</dbReference>
<dbReference type="EMBL" id="GL883110">
    <property type="protein sequence ID" value="EGG06034.1"/>
    <property type="molecule type" value="Genomic_DNA"/>
</dbReference>
<dbReference type="InParanoid" id="F4RNR9"/>
<dbReference type="KEGG" id="mlr:MELLADRAFT_107125"/>
<dbReference type="Pfam" id="PF09994">
    <property type="entry name" value="T6SS_Tle1-like_cat"/>
    <property type="match status" value="1"/>
</dbReference>
<dbReference type="Proteomes" id="UP000001072">
    <property type="component" value="Unassembled WGS sequence"/>
</dbReference>
<dbReference type="AlphaFoldDB" id="F4RNR9"/>
<keyword evidence="3" id="KW-1185">Reference proteome</keyword>
<accession>F4RNR9</accession>
<dbReference type="InterPro" id="IPR018712">
    <property type="entry name" value="Tle1-like_cat"/>
</dbReference>
<evidence type="ECO:0000313" key="2">
    <source>
        <dbReference type="EMBL" id="EGG06034.1"/>
    </source>
</evidence>
<dbReference type="GeneID" id="18923092"/>
<gene>
    <name evidence="2" type="ORF">MELLADRAFT_107125</name>
</gene>
<dbReference type="PANTHER" id="PTHR33840:SF1">
    <property type="entry name" value="TLE1 PHOSPHOLIPASE DOMAIN-CONTAINING PROTEIN"/>
    <property type="match status" value="1"/>
</dbReference>
<dbReference type="RefSeq" id="XP_007410685.1">
    <property type="nucleotide sequence ID" value="XM_007410623.1"/>
</dbReference>
<dbReference type="OrthoDB" id="3057168at2759"/>
<evidence type="ECO:0000259" key="1">
    <source>
        <dbReference type="Pfam" id="PF09994"/>
    </source>
</evidence>
<name>F4RNR9_MELLP</name>
<evidence type="ECO:0000313" key="3">
    <source>
        <dbReference type="Proteomes" id="UP000001072"/>
    </source>
</evidence>
<dbReference type="VEuPathDB" id="FungiDB:MELLADRAFT_107125"/>
<dbReference type="eggNOG" id="ENOG502QSYI">
    <property type="taxonomic scope" value="Eukaryota"/>
</dbReference>
<protein>
    <recommendedName>
        <fullName evidence="1">T6SS Phospholipase effector Tle1-like catalytic domain-containing protein</fullName>
    </recommendedName>
</protein>